<dbReference type="PANTHER" id="PTHR43260:SF1">
    <property type="entry name" value="KSDD-LIKE STEROID DEHYDROGENASE RV0785"/>
    <property type="match status" value="1"/>
</dbReference>
<proteinExistence type="predicted"/>
<feature type="domain" description="FAD-dependent oxidoreductase 2 FAD-binding" evidence="3">
    <location>
        <begin position="22"/>
        <end position="91"/>
    </location>
</feature>
<dbReference type="SUPFAM" id="SSF51905">
    <property type="entry name" value="FAD/NAD(P)-binding domain"/>
    <property type="match status" value="1"/>
</dbReference>
<evidence type="ECO:0000313" key="5">
    <source>
        <dbReference type="Proteomes" id="UP001499854"/>
    </source>
</evidence>
<gene>
    <name evidence="4" type="ORF">GCM10009838_23950</name>
</gene>
<evidence type="ECO:0000313" key="4">
    <source>
        <dbReference type="EMBL" id="GAA1965613.1"/>
    </source>
</evidence>
<keyword evidence="5" id="KW-1185">Reference proteome</keyword>
<accession>A0ABN2R9L4</accession>
<comment type="caution">
    <text evidence="4">The sequence shown here is derived from an EMBL/GenBank/DDBJ whole genome shotgun (WGS) entry which is preliminary data.</text>
</comment>
<evidence type="ECO:0000259" key="3">
    <source>
        <dbReference type="Pfam" id="PF00890"/>
    </source>
</evidence>
<dbReference type="PANTHER" id="PTHR43260">
    <property type="entry name" value="3-KETOSTEROID-DELTA-1-DEHYDROGENASE"/>
    <property type="match status" value="1"/>
</dbReference>
<name>A0ABN2R9L4_9ACTN</name>
<dbReference type="InterPro" id="IPR036188">
    <property type="entry name" value="FAD/NAD-bd_sf"/>
</dbReference>
<keyword evidence="1" id="KW-0285">Flavoprotein</keyword>
<reference evidence="4 5" key="1">
    <citation type="journal article" date="2019" name="Int. J. Syst. Evol. Microbiol.">
        <title>The Global Catalogue of Microorganisms (GCM) 10K type strain sequencing project: providing services to taxonomists for standard genome sequencing and annotation.</title>
        <authorList>
            <consortium name="The Broad Institute Genomics Platform"/>
            <consortium name="The Broad Institute Genome Sequencing Center for Infectious Disease"/>
            <person name="Wu L."/>
            <person name="Ma J."/>
        </authorList>
    </citation>
    <scope>NUCLEOTIDE SEQUENCE [LARGE SCALE GENOMIC DNA]</scope>
    <source>
        <strain evidence="4 5">JCM 16013</strain>
    </source>
</reference>
<dbReference type="Proteomes" id="UP001499854">
    <property type="component" value="Unassembled WGS sequence"/>
</dbReference>
<dbReference type="InterPro" id="IPR003953">
    <property type="entry name" value="FAD-dep_OxRdtase_2_FAD-bd"/>
</dbReference>
<protein>
    <recommendedName>
        <fullName evidence="3">FAD-dependent oxidoreductase 2 FAD-binding domain-containing protein</fullName>
    </recommendedName>
</protein>
<dbReference type="Pfam" id="PF00890">
    <property type="entry name" value="FAD_binding_2"/>
    <property type="match status" value="1"/>
</dbReference>
<dbReference type="InterPro" id="IPR014614">
    <property type="entry name" value="KsdD_DH"/>
</dbReference>
<dbReference type="EMBL" id="BAAAQM010000011">
    <property type="protein sequence ID" value="GAA1965613.1"/>
    <property type="molecule type" value="Genomic_DNA"/>
</dbReference>
<organism evidence="4 5">
    <name type="scientific">Catenulispora subtropica</name>
    <dbReference type="NCBI Taxonomy" id="450798"/>
    <lineage>
        <taxon>Bacteria</taxon>
        <taxon>Bacillati</taxon>
        <taxon>Actinomycetota</taxon>
        <taxon>Actinomycetes</taxon>
        <taxon>Catenulisporales</taxon>
        <taxon>Catenulisporaceae</taxon>
        <taxon>Catenulispora</taxon>
    </lineage>
</organism>
<keyword evidence="2" id="KW-0560">Oxidoreductase</keyword>
<sequence>MVATKFVLNTRTTEGDRPVDADVIIVGAGLAGLTAAHELTSRGRKVALVEQENAANLGGQAWWSFGGLFLVDSPEQRRLRIKDSFDLAWND</sequence>
<evidence type="ECO:0000256" key="2">
    <source>
        <dbReference type="ARBA" id="ARBA00023002"/>
    </source>
</evidence>
<evidence type="ECO:0000256" key="1">
    <source>
        <dbReference type="ARBA" id="ARBA00022630"/>
    </source>
</evidence>
<dbReference type="Gene3D" id="3.50.50.60">
    <property type="entry name" value="FAD/NAD(P)-binding domain"/>
    <property type="match status" value="1"/>
</dbReference>